<organism evidence="2 3">
    <name type="scientific">Burkholderia contaminans</name>
    <dbReference type="NCBI Taxonomy" id="488447"/>
    <lineage>
        <taxon>Bacteria</taxon>
        <taxon>Pseudomonadati</taxon>
        <taxon>Pseudomonadota</taxon>
        <taxon>Betaproteobacteria</taxon>
        <taxon>Burkholderiales</taxon>
        <taxon>Burkholderiaceae</taxon>
        <taxon>Burkholderia</taxon>
        <taxon>Burkholderia cepacia complex</taxon>
    </lineage>
</organism>
<protein>
    <submittedName>
        <fullName evidence="2">Uncharacterized protein</fullName>
    </submittedName>
</protein>
<sequence>MNEIVEHVDARSDPVKAGDETRRQGKEREREQNEKQIAHDIHRYFRIPVESRRSIPLGFDQRMKQIDKERERQRAGDPQHGFPLFSVCAATPRDRRRIGPCGVGAGPCDAPMLSWRMGCDSVEIRVSKRCSISLRGIKKL</sequence>
<evidence type="ECO:0000256" key="1">
    <source>
        <dbReference type="SAM" id="MobiDB-lite"/>
    </source>
</evidence>
<dbReference type="EMBL" id="JAUJQS010000024">
    <property type="protein sequence ID" value="MDN7568256.1"/>
    <property type="molecule type" value="Genomic_DNA"/>
</dbReference>
<proteinExistence type="predicted"/>
<name>A0AAP4R765_9BURK</name>
<dbReference type="RefSeq" id="WP_232357114.1">
    <property type="nucleotide sequence ID" value="NZ_CADEUY010000006.1"/>
</dbReference>
<accession>A0AAP4R765</accession>
<evidence type="ECO:0000313" key="2">
    <source>
        <dbReference type="EMBL" id="MDN7568256.1"/>
    </source>
</evidence>
<reference evidence="2" key="1">
    <citation type="submission" date="2023-07" db="EMBL/GenBank/DDBJ databases">
        <title>A collection of bacterial strains from the Burkholderia cepacia Research Laboratory and Repository.</title>
        <authorList>
            <person name="Lipuma J."/>
            <person name="Spilker T."/>
            <person name="Caverly L."/>
        </authorList>
    </citation>
    <scope>NUCLEOTIDE SEQUENCE</scope>
    <source>
        <strain evidence="2">AU44979</strain>
    </source>
</reference>
<dbReference type="AlphaFoldDB" id="A0AAP4R765"/>
<gene>
    <name evidence="2" type="ORF">QZM56_27455</name>
</gene>
<feature type="region of interest" description="Disordered" evidence="1">
    <location>
        <begin position="1"/>
        <end position="36"/>
    </location>
</feature>
<dbReference type="Proteomes" id="UP001172109">
    <property type="component" value="Unassembled WGS sequence"/>
</dbReference>
<evidence type="ECO:0000313" key="3">
    <source>
        <dbReference type="Proteomes" id="UP001172109"/>
    </source>
</evidence>
<comment type="caution">
    <text evidence="2">The sequence shown here is derived from an EMBL/GenBank/DDBJ whole genome shotgun (WGS) entry which is preliminary data.</text>
</comment>